<dbReference type="Proteomes" id="UP000314986">
    <property type="component" value="Unassembled WGS sequence"/>
</dbReference>
<dbReference type="PANTHER" id="PTHR14514:SF4">
    <property type="entry name" value="NESPRIN-2"/>
    <property type="match status" value="1"/>
</dbReference>
<dbReference type="AlphaFoldDB" id="A0A4W3HWV4"/>
<evidence type="ECO:0000313" key="6">
    <source>
        <dbReference type="Proteomes" id="UP000314986"/>
    </source>
</evidence>
<dbReference type="PANTHER" id="PTHR14514">
    <property type="entry name" value="PKA ANCHORING PROTEIN"/>
    <property type="match status" value="1"/>
</dbReference>
<evidence type="ECO:0000256" key="1">
    <source>
        <dbReference type="ARBA" id="ARBA00004308"/>
    </source>
</evidence>
<dbReference type="Gene3D" id="1.20.58.60">
    <property type="match status" value="1"/>
</dbReference>
<evidence type="ECO:0000313" key="5">
    <source>
        <dbReference type="Ensembl" id="ENSCMIP00000013524.1"/>
    </source>
</evidence>
<keyword evidence="4" id="KW-0472">Membrane</keyword>
<reference evidence="6" key="3">
    <citation type="journal article" date="2014" name="Nature">
        <title>Elephant shark genome provides unique insights into gnathostome evolution.</title>
        <authorList>
            <consortium name="International Elephant Shark Genome Sequencing Consortium"/>
            <person name="Venkatesh B."/>
            <person name="Lee A.P."/>
            <person name="Ravi V."/>
            <person name="Maurya A.K."/>
            <person name="Lian M.M."/>
            <person name="Swann J.B."/>
            <person name="Ohta Y."/>
            <person name="Flajnik M.F."/>
            <person name="Sutoh Y."/>
            <person name="Kasahara M."/>
            <person name="Hoon S."/>
            <person name="Gangu V."/>
            <person name="Roy S.W."/>
            <person name="Irimia M."/>
            <person name="Korzh V."/>
            <person name="Kondrychyn I."/>
            <person name="Lim Z.W."/>
            <person name="Tay B.H."/>
            <person name="Tohari S."/>
            <person name="Kong K.W."/>
            <person name="Ho S."/>
            <person name="Lorente-Galdos B."/>
            <person name="Quilez J."/>
            <person name="Marques-Bonet T."/>
            <person name="Raney B.J."/>
            <person name="Ingham P.W."/>
            <person name="Tay A."/>
            <person name="Hillier L.W."/>
            <person name="Minx P."/>
            <person name="Boehm T."/>
            <person name="Wilson R.K."/>
            <person name="Brenner S."/>
            <person name="Warren W.C."/>
        </authorList>
    </citation>
    <scope>NUCLEOTIDE SEQUENCE [LARGE SCALE GENOMIC DNA]</scope>
</reference>
<evidence type="ECO:0000256" key="4">
    <source>
        <dbReference type="ARBA" id="ARBA00023136"/>
    </source>
</evidence>
<keyword evidence="3" id="KW-0677">Repeat</keyword>
<dbReference type="GeneTree" id="ENSGT00940000154656"/>
<reference evidence="5" key="5">
    <citation type="submission" date="2025-09" db="UniProtKB">
        <authorList>
            <consortium name="Ensembl"/>
        </authorList>
    </citation>
    <scope>IDENTIFICATION</scope>
</reference>
<evidence type="ECO:0000256" key="2">
    <source>
        <dbReference type="ARBA" id="ARBA00022553"/>
    </source>
</evidence>
<reference evidence="6" key="2">
    <citation type="journal article" date="2007" name="PLoS Biol.">
        <title>Survey sequencing and comparative analysis of the elephant shark (Callorhinchus milii) genome.</title>
        <authorList>
            <person name="Venkatesh B."/>
            <person name="Kirkness E.F."/>
            <person name="Loh Y.H."/>
            <person name="Halpern A.L."/>
            <person name="Lee A.P."/>
            <person name="Johnson J."/>
            <person name="Dandona N."/>
            <person name="Viswanathan L.D."/>
            <person name="Tay A."/>
            <person name="Venter J.C."/>
            <person name="Strausberg R.L."/>
            <person name="Brenner S."/>
        </authorList>
    </citation>
    <scope>NUCLEOTIDE SEQUENCE [LARGE SCALE GENOMIC DNA]</scope>
</reference>
<keyword evidence="6" id="KW-1185">Reference proteome</keyword>
<protein>
    <submittedName>
        <fullName evidence="5">Uncharacterized protein</fullName>
    </submittedName>
</protein>
<proteinExistence type="predicted"/>
<dbReference type="STRING" id="7868.ENSCMIP00000013524"/>
<accession>A0A4W3HWV4</accession>
<dbReference type="InParanoid" id="A0A4W3HWV4"/>
<comment type="subcellular location">
    <subcellularLocation>
        <location evidence="1">Endomembrane system</location>
    </subcellularLocation>
</comment>
<organism evidence="5 6">
    <name type="scientific">Callorhinchus milii</name>
    <name type="common">Ghost shark</name>
    <dbReference type="NCBI Taxonomy" id="7868"/>
    <lineage>
        <taxon>Eukaryota</taxon>
        <taxon>Metazoa</taxon>
        <taxon>Chordata</taxon>
        <taxon>Craniata</taxon>
        <taxon>Vertebrata</taxon>
        <taxon>Chondrichthyes</taxon>
        <taxon>Holocephali</taxon>
        <taxon>Chimaeriformes</taxon>
        <taxon>Callorhinchidae</taxon>
        <taxon>Callorhinchus</taxon>
    </lineage>
</organism>
<dbReference type="Ensembl" id="ENSCMIT00000013821.1">
    <property type="protein sequence ID" value="ENSCMIP00000013524.1"/>
    <property type="gene ID" value="ENSCMIG00000006772.1"/>
</dbReference>
<reference evidence="6" key="1">
    <citation type="journal article" date="2006" name="Science">
        <title>Ancient noncoding elements conserved in the human genome.</title>
        <authorList>
            <person name="Venkatesh B."/>
            <person name="Kirkness E.F."/>
            <person name="Loh Y.H."/>
            <person name="Halpern A.L."/>
            <person name="Lee A.P."/>
            <person name="Johnson J."/>
            <person name="Dandona N."/>
            <person name="Viswanathan L.D."/>
            <person name="Tay A."/>
            <person name="Venter J.C."/>
            <person name="Strausberg R.L."/>
            <person name="Brenner S."/>
        </authorList>
    </citation>
    <scope>NUCLEOTIDE SEQUENCE [LARGE SCALE GENOMIC DNA]</scope>
</reference>
<dbReference type="InterPro" id="IPR018159">
    <property type="entry name" value="Spectrin/alpha-actinin"/>
</dbReference>
<dbReference type="SMART" id="SM00150">
    <property type="entry name" value="SPEC"/>
    <property type="match status" value="1"/>
</dbReference>
<dbReference type="OMA" id="SICKLHA"/>
<keyword evidence="2" id="KW-0597">Phosphoprotein</keyword>
<sequence>MLDTVGSVDQEVGLLSAVTEELRMVVEGSVSQALGRERDHLSLRAGALRHSLQLRASKIQERVERADEFRQRLQTLKTLVEGWEEMRGSVGSAPEQLGEGASLDTTKRQMLALSVAVLHMEEMNELSYTLALSSEEAGQAHNLKRRWACVTEDAMQRFSELQAAALQQESFTERCERAVQLLDRMEKGLAVEIAGGYQQLQEQQKTHELFQAELSIAHQILDSVVEEAVRLLQRGEVEDRLVFVEMLNQLRERWTAVGLRVWQQKVLVSSLVCQWRCYNTNQRQLCYVLAGMGRPLSLTRNHNSCSLRDLCTLLEDTKYKERLLRRHKARYSLSRELCSQLLPRADTHTKAQLEEQLQELQALWTSASSQLTEQAISLTYTQQVLYTSTTTTRFHL</sequence>
<evidence type="ECO:0000256" key="3">
    <source>
        <dbReference type="ARBA" id="ARBA00022737"/>
    </source>
</evidence>
<dbReference type="SUPFAM" id="SSF46966">
    <property type="entry name" value="Spectrin repeat"/>
    <property type="match status" value="2"/>
</dbReference>
<name>A0A4W3HWV4_CALMI</name>
<reference evidence="5" key="4">
    <citation type="submission" date="2025-08" db="UniProtKB">
        <authorList>
            <consortium name="Ensembl"/>
        </authorList>
    </citation>
    <scope>IDENTIFICATION</scope>
</reference>